<dbReference type="PANTHER" id="PTHR31674">
    <property type="entry name" value="B3 DOMAIN-CONTAINING PROTEIN REM-LIKE 3-RELATED"/>
    <property type="match status" value="1"/>
</dbReference>
<feature type="domain" description="TF-B3" evidence="8">
    <location>
        <begin position="31"/>
        <end position="107"/>
    </location>
</feature>
<keyword evidence="3" id="KW-0805">Transcription regulation</keyword>
<feature type="region of interest" description="Disordered" evidence="7">
    <location>
        <begin position="127"/>
        <end position="157"/>
    </location>
</feature>
<name>B9R7J7_RICCO</name>
<accession>B9R7J7</accession>
<dbReference type="STRING" id="3988.B9R7J7"/>
<proteinExistence type="predicted"/>
<feature type="compositionally biased region" description="Basic residues" evidence="7">
    <location>
        <begin position="127"/>
        <end position="140"/>
    </location>
</feature>
<dbReference type="SUPFAM" id="SSF101936">
    <property type="entry name" value="DNA-binding pseudobarrel domain"/>
    <property type="match status" value="2"/>
</dbReference>
<dbReference type="Pfam" id="PF02362">
    <property type="entry name" value="B3"/>
    <property type="match status" value="2"/>
</dbReference>
<dbReference type="eggNOG" id="ENOG502S1AK">
    <property type="taxonomic scope" value="Eukaryota"/>
</dbReference>
<organism evidence="9 10">
    <name type="scientific">Ricinus communis</name>
    <name type="common">Castor bean</name>
    <dbReference type="NCBI Taxonomy" id="3988"/>
    <lineage>
        <taxon>Eukaryota</taxon>
        <taxon>Viridiplantae</taxon>
        <taxon>Streptophyta</taxon>
        <taxon>Embryophyta</taxon>
        <taxon>Tracheophyta</taxon>
        <taxon>Spermatophyta</taxon>
        <taxon>Magnoliopsida</taxon>
        <taxon>eudicotyledons</taxon>
        <taxon>Gunneridae</taxon>
        <taxon>Pentapetalae</taxon>
        <taxon>rosids</taxon>
        <taxon>fabids</taxon>
        <taxon>Malpighiales</taxon>
        <taxon>Euphorbiaceae</taxon>
        <taxon>Acalyphoideae</taxon>
        <taxon>Acalypheae</taxon>
        <taxon>Ricinus</taxon>
    </lineage>
</organism>
<dbReference type="SMART" id="SM01019">
    <property type="entry name" value="B3"/>
    <property type="match status" value="2"/>
</dbReference>
<dbReference type="CDD" id="cd10017">
    <property type="entry name" value="B3_DNA"/>
    <property type="match status" value="2"/>
</dbReference>
<evidence type="ECO:0000256" key="4">
    <source>
        <dbReference type="ARBA" id="ARBA00023125"/>
    </source>
</evidence>
<sequence>MAESRRFFRVMMPGFRSKLVRGQYVSCKQPLPVAFCRQIKGEGSDRAVVKSSDREWHIKVGKCCDGSLYFEEGWEDFVKHHGLNLGDFVVFEYNGDLVFDAIVFDSSACEKEIPVSINLFSEKMKNKNKNKNKKKKKKKKILSDEGKSPLEDAKSYPTNGPHFITTINASNGPDGISYLPDRKEFSCACKLQHIPVEFAKSQKLDRASIVILRDSSGKLWPVKLCTSDFKFRGKMLKRTAMRKGWLHFYVANKLKKGDVCLFELDLTRKKSYTLVMDVHIFPLVL</sequence>
<evidence type="ECO:0000256" key="7">
    <source>
        <dbReference type="SAM" id="MobiDB-lite"/>
    </source>
</evidence>
<dbReference type="InParanoid" id="B9R7J7"/>
<feature type="domain" description="TF-B3" evidence="8">
    <location>
        <begin position="194"/>
        <end position="282"/>
    </location>
</feature>
<evidence type="ECO:0000256" key="6">
    <source>
        <dbReference type="ARBA" id="ARBA00023242"/>
    </source>
</evidence>
<reference evidence="10" key="1">
    <citation type="journal article" date="2010" name="Nat. Biotechnol.">
        <title>Draft genome sequence of the oilseed species Ricinus communis.</title>
        <authorList>
            <person name="Chan A.P."/>
            <person name="Crabtree J."/>
            <person name="Zhao Q."/>
            <person name="Lorenzi H."/>
            <person name="Orvis J."/>
            <person name="Puiu D."/>
            <person name="Melake-Berhan A."/>
            <person name="Jones K.M."/>
            <person name="Redman J."/>
            <person name="Chen G."/>
            <person name="Cahoon E.B."/>
            <person name="Gedil M."/>
            <person name="Stanke M."/>
            <person name="Haas B.J."/>
            <person name="Wortman J.R."/>
            <person name="Fraser-Liggett C.M."/>
            <person name="Ravel J."/>
            <person name="Rabinowicz P.D."/>
        </authorList>
    </citation>
    <scope>NUCLEOTIDE SEQUENCE [LARGE SCALE GENOMIC DNA]</scope>
    <source>
        <strain evidence="10">cv. Hale</strain>
    </source>
</reference>
<keyword evidence="2" id="KW-0677">Repeat</keyword>
<evidence type="ECO:0000256" key="5">
    <source>
        <dbReference type="ARBA" id="ARBA00023163"/>
    </source>
</evidence>
<evidence type="ECO:0000313" key="9">
    <source>
        <dbReference type="EMBL" id="EEF52477.1"/>
    </source>
</evidence>
<dbReference type="InterPro" id="IPR015300">
    <property type="entry name" value="DNA-bd_pseudobarrel_sf"/>
</dbReference>
<gene>
    <name evidence="9" type="ORF">RCOM_1592580</name>
</gene>
<dbReference type="GO" id="GO:0005634">
    <property type="term" value="C:nucleus"/>
    <property type="evidence" value="ECO:0007669"/>
    <property type="project" value="UniProtKB-SubCell"/>
</dbReference>
<evidence type="ECO:0000256" key="2">
    <source>
        <dbReference type="ARBA" id="ARBA00022737"/>
    </source>
</evidence>
<feature type="compositionally biased region" description="Basic and acidic residues" evidence="7">
    <location>
        <begin position="141"/>
        <end position="154"/>
    </location>
</feature>
<keyword evidence="4" id="KW-0238">DNA-binding</keyword>
<evidence type="ECO:0000259" key="8">
    <source>
        <dbReference type="PROSITE" id="PS50863"/>
    </source>
</evidence>
<dbReference type="Proteomes" id="UP000008311">
    <property type="component" value="Unassembled WGS sequence"/>
</dbReference>
<keyword evidence="6" id="KW-0539">Nucleus</keyword>
<protein>
    <recommendedName>
        <fullName evidence="8">TF-B3 domain-containing protein</fullName>
    </recommendedName>
</protein>
<dbReference type="AlphaFoldDB" id="B9R7J7"/>
<dbReference type="InterPro" id="IPR039218">
    <property type="entry name" value="REM_fam"/>
</dbReference>
<evidence type="ECO:0000256" key="1">
    <source>
        <dbReference type="ARBA" id="ARBA00004123"/>
    </source>
</evidence>
<evidence type="ECO:0000313" key="10">
    <source>
        <dbReference type="Proteomes" id="UP000008311"/>
    </source>
</evidence>
<dbReference type="InterPro" id="IPR003340">
    <property type="entry name" value="B3_DNA-bd"/>
</dbReference>
<dbReference type="GO" id="GO:0003677">
    <property type="term" value="F:DNA binding"/>
    <property type="evidence" value="ECO:0007669"/>
    <property type="project" value="UniProtKB-KW"/>
</dbReference>
<dbReference type="PANTHER" id="PTHR31674:SF62">
    <property type="entry name" value="B3 DOMAIN-CONTAINING PROTEIN REM14-RELATED"/>
    <property type="match status" value="1"/>
</dbReference>
<comment type="subcellular location">
    <subcellularLocation>
        <location evidence="1">Nucleus</location>
    </subcellularLocation>
</comment>
<dbReference type="EMBL" id="EQ973772">
    <property type="protein sequence ID" value="EEF52477.1"/>
    <property type="molecule type" value="Genomic_DNA"/>
</dbReference>
<keyword evidence="10" id="KW-1185">Reference proteome</keyword>
<dbReference type="Gene3D" id="2.40.330.10">
    <property type="entry name" value="DNA-binding pseudobarrel domain"/>
    <property type="match status" value="2"/>
</dbReference>
<keyword evidence="5" id="KW-0804">Transcription</keyword>
<dbReference type="PROSITE" id="PS50863">
    <property type="entry name" value="B3"/>
    <property type="match status" value="2"/>
</dbReference>
<evidence type="ECO:0000256" key="3">
    <source>
        <dbReference type="ARBA" id="ARBA00023015"/>
    </source>
</evidence>